<dbReference type="AlphaFoldDB" id="A0A934HVR0"/>
<dbReference type="GO" id="GO:0004029">
    <property type="term" value="F:aldehyde dehydrogenase (NAD+) activity"/>
    <property type="evidence" value="ECO:0007669"/>
    <property type="project" value="TreeGrafter"/>
</dbReference>
<proteinExistence type="inferred from homology"/>
<evidence type="ECO:0000256" key="4">
    <source>
        <dbReference type="PIRNR" id="PIRNR036492"/>
    </source>
</evidence>
<dbReference type="InterPro" id="IPR016162">
    <property type="entry name" value="Ald_DH_N"/>
</dbReference>
<dbReference type="GO" id="GO:0006081">
    <property type="term" value="P:aldehyde metabolic process"/>
    <property type="evidence" value="ECO:0007669"/>
    <property type="project" value="InterPro"/>
</dbReference>
<comment type="similarity">
    <text evidence="1 4 7">Belongs to the aldehyde dehydrogenase family.</text>
</comment>
<evidence type="ECO:0000313" key="9">
    <source>
        <dbReference type="EMBL" id="MBI6875180.1"/>
    </source>
</evidence>
<dbReference type="PANTHER" id="PTHR43570">
    <property type="entry name" value="ALDEHYDE DEHYDROGENASE"/>
    <property type="match status" value="1"/>
</dbReference>
<dbReference type="Proteomes" id="UP000622687">
    <property type="component" value="Unassembled WGS sequence"/>
</dbReference>
<evidence type="ECO:0000256" key="7">
    <source>
        <dbReference type="RuleBase" id="RU003345"/>
    </source>
</evidence>
<dbReference type="Pfam" id="PF00171">
    <property type="entry name" value="Aldedh"/>
    <property type="match status" value="1"/>
</dbReference>
<dbReference type="PROSITE" id="PS00687">
    <property type="entry name" value="ALDEHYDE_DEHYDR_GLU"/>
    <property type="match status" value="1"/>
</dbReference>
<dbReference type="InterPro" id="IPR012394">
    <property type="entry name" value="Aldehyde_DH_NAD(P)"/>
</dbReference>
<evidence type="ECO:0000313" key="10">
    <source>
        <dbReference type="Proteomes" id="UP000622687"/>
    </source>
</evidence>
<sequence>MINIDNEKILDVLKKQKEYFYEGETKDIDFRIRQLQKLKGAIQDNEKLIMEALYKDLHKPEFEAYATEIGYIYDSIGYFIKNLKKWAKVRRVKTPTVHFGSRSYIYAEPYGSVLIVGPFNYPFQLIVEPLIGAIAAGNCVVIKPSEYTTNVSKIVYKIIKENFHEKYIEVIEGGKEETSVLINSPFDYIFFTGSVAVGKIVAEAAAKNLVPVTLELGGKSPTIVHKDANIESASERIIWGKFMNVGQTCVAPDYLLVHKEIKDQLVFKLVEKIKIFYGNNPKTSKDYGRIVNEKHLSRIKALIDEDKVILGGDYDTEELYMAPTIINNVTWEDKVMEEEIFGPVLPVLEYEDLNEIINKINSRPKPLALYLFTESREVEKKVVENISYGGGCINDTMTHLASPFLPFGGVGTAGVGSYHGQRSFETFSHMKSVLKKSTRFNLKFIFPPYTKKKVAMLRRVMK</sequence>
<feature type="domain" description="Aldehyde dehydrogenase" evidence="8">
    <location>
        <begin position="6"/>
        <end position="433"/>
    </location>
</feature>
<keyword evidence="2 4" id="KW-0560">Oxidoreductase</keyword>
<dbReference type="CDD" id="cd07136">
    <property type="entry name" value="ALDH_YwdH-P39616"/>
    <property type="match status" value="1"/>
</dbReference>
<dbReference type="RefSeq" id="WP_211144534.1">
    <property type="nucleotide sequence ID" value="NZ_JAEEGB010000038.1"/>
</dbReference>
<dbReference type="FunFam" id="3.40.309.10:FF:000003">
    <property type="entry name" value="Aldehyde dehydrogenase"/>
    <property type="match status" value="1"/>
</dbReference>
<gene>
    <name evidence="9" type="ORF">I6U51_21125</name>
</gene>
<evidence type="ECO:0000256" key="5">
    <source>
        <dbReference type="PIRSR" id="PIRSR036492-1"/>
    </source>
</evidence>
<name>A0A934HVR0_9CLOT</name>
<comment type="caution">
    <text evidence="9">The sequence shown here is derived from an EMBL/GenBank/DDBJ whole genome shotgun (WGS) entry which is preliminary data.</text>
</comment>
<feature type="active site" evidence="5 6">
    <location>
        <position position="215"/>
    </location>
</feature>
<dbReference type="SUPFAM" id="SSF53720">
    <property type="entry name" value="ALDH-like"/>
    <property type="match status" value="1"/>
</dbReference>
<dbReference type="GO" id="GO:0005737">
    <property type="term" value="C:cytoplasm"/>
    <property type="evidence" value="ECO:0007669"/>
    <property type="project" value="TreeGrafter"/>
</dbReference>
<reference evidence="9" key="1">
    <citation type="submission" date="2020-12" db="EMBL/GenBank/DDBJ databases">
        <title>Clostridium thailandense sp. nov., a novel acetogenic bacterium isolated from peat land soil in Thailand.</title>
        <authorList>
            <person name="Chaikitkaew S."/>
            <person name="Birkeland N.K."/>
        </authorList>
    </citation>
    <scope>NUCLEOTIDE SEQUENCE</scope>
    <source>
        <strain evidence="9">DSM 17425</strain>
    </source>
</reference>
<evidence type="ECO:0000259" key="8">
    <source>
        <dbReference type="Pfam" id="PF00171"/>
    </source>
</evidence>
<dbReference type="InterPro" id="IPR016161">
    <property type="entry name" value="Ald_DH/histidinol_DH"/>
</dbReference>
<keyword evidence="3" id="KW-0520">NAD</keyword>
<evidence type="ECO:0000256" key="3">
    <source>
        <dbReference type="ARBA" id="ARBA00023027"/>
    </source>
</evidence>
<dbReference type="FunFam" id="3.40.605.10:FF:000004">
    <property type="entry name" value="Aldehyde dehydrogenase"/>
    <property type="match status" value="1"/>
</dbReference>
<keyword evidence="10" id="KW-1185">Reference proteome</keyword>
<dbReference type="PIRSF" id="PIRSF036492">
    <property type="entry name" value="ALDH"/>
    <property type="match status" value="1"/>
</dbReference>
<dbReference type="InterPro" id="IPR015590">
    <property type="entry name" value="Aldehyde_DH_dom"/>
</dbReference>
<dbReference type="InterPro" id="IPR029510">
    <property type="entry name" value="Ald_DH_CS_GLU"/>
</dbReference>
<dbReference type="PANTHER" id="PTHR43570:SF16">
    <property type="entry name" value="ALDEHYDE DEHYDROGENASE TYPE III, ISOFORM Q"/>
    <property type="match status" value="1"/>
</dbReference>
<dbReference type="InterPro" id="IPR016163">
    <property type="entry name" value="Ald_DH_C"/>
</dbReference>
<evidence type="ECO:0000256" key="6">
    <source>
        <dbReference type="PROSITE-ProRule" id="PRU10007"/>
    </source>
</evidence>
<evidence type="ECO:0000256" key="2">
    <source>
        <dbReference type="ARBA" id="ARBA00023002"/>
    </source>
</evidence>
<feature type="active site" evidence="5">
    <location>
        <position position="249"/>
    </location>
</feature>
<dbReference type="Gene3D" id="3.40.309.10">
    <property type="entry name" value="Aldehyde Dehydrogenase, Chain A, domain 2"/>
    <property type="match status" value="1"/>
</dbReference>
<organism evidence="9 10">
    <name type="scientific">Clostridium aciditolerans</name>
    <dbReference type="NCBI Taxonomy" id="339861"/>
    <lineage>
        <taxon>Bacteria</taxon>
        <taxon>Bacillati</taxon>
        <taxon>Bacillota</taxon>
        <taxon>Clostridia</taxon>
        <taxon>Eubacteriales</taxon>
        <taxon>Clostridiaceae</taxon>
        <taxon>Clostridium</taxon>
    </lineage>
</organism>
<dbReference type="EMBL" id="JAEEGB010000038">
    <property type="protein sequence ID" value="MBI6875180.1"/>
    <property type="molecule type" value="Genomic_DNA"/>
</dbReference>
<evidence type="ECO:0000256" key="1">
    <source>
        <dbReference type="ARBA" id="ARBA00009986"/>
    </source>
</evidence>
<accession>A0A934HVR0</accession>
<dbReference type="Gene3D" id="3.40.605.10">
    <property type="entry name" value="Aldehyde Dehydrogenase, Chain A, domain 1"/>
    <property type="match status" value="1"/>
</dbReference>
<protein>
    <recommendedName>
        <fullName evidence="4">Aldehyde dehydrogenase</fullName>
    </recommendedName>
</protein>